<dbReference type="InterPro" id="IPR011010">
    <property type="entry name" value="DNA_brk_join_enz"/>
</dbReference>
<dbReference type="AlphaFoldDB" id="A0A8W8MRM9"/>
<evidence type="ECO:0000256" key="1">
    <source>
        <dbReference type="ARBA" id="ARBA00000213"/>
    </source>
</evidence>
<name>A0A8W8MRM9_MAGGI</name>
<keyword evidence="6" id="KW-0413">Isomerase</keyword>
<dbReference type="GO" id="GO:0003677">
    <property type="term" value="F:DNA binding"/>
    <property type="evidence" value="ECO:0007669"/>
    <property type="project" value="UniProtKB-UniRule"/>
</dbReference>
<feature type="region of interest" description="Disordered" evidence="8">
    <location>
        <begin position="1"/>
        <end position="22"/>
    </location>
</feature>
<comment type="similarity">
    <text evidence="2">Belongs to the type IB topoisomerase family.</text>
</comment>
<dbReference type="GO" id="GO:0006260">
    <property type="term" value="P:DNA replication"/>
    <property type="evidence" value="ECO:0007669"/>
    <property type="project" value="TreeGrafter"/>
</dbReference>
<reference evidence="10" key="1">
    <citation type="submission" date="2022-08" db="UniProtKB">
        <authorList>
            <consortium name="EnsemblMetazoa"/>
        </authorList>
    </citation>
    <scope>IDENTIFICATION</scope>
    <source>
        <strain evidence="10">05x7-T-G4-1.051#20</strain>
    </source>
</reference>
<keyword evidence="11" id="KW-1185">Reference proteome</keyword>
<dbReference type="InterPro" id="IPR014711">
    <property type="entry name" value="TopoI_cat_a-hlx-sub_euk"/>
</dbReference>
<evidence type="ECO:0000256" key="8">
    <source>
        <dbReference type="SAM" id="MobiDB-lite"/>
    </source>
</evidence>
<comment type="catalytic activity">
    <reaction evidence="1">
        <text>ATP-independent breakage of single-stranded DNA, followed by passage and rejoining.</text>
        <dbReference type="EC" id="5.6.2.1"/>
    </reaction>
</comment>
<keyword evidence="4" id="KW-0799">Topoisomerase</keyword>
<dbReference type="PROSITE" id="PS52038">
    <property type="entry name" value="TOPO_IB_2"/>
    <property type="match status" value="1"/>
</dbReference>
<dbReference type="InterPro" id="IPR001631">
    <property type="entry name" value="TopoI"/>
</dbReference>
<dbReference type="GO" id="GO:0007059">
    <property type="term" value="P:chromosome segregation"/>
    <property type="evidence" value="ECO:0007669"/>
    <property type="project" value="TreeGrafter"/>
</dbReference>
<evidence type="ECO:0000313" key="10">
    <source>
        <dbReference type="EnsemblMetazoa" id="G35009.1:cds"/>
    </source>
</evidence>
<dbReference type="PANTHER" id="PTHR10290:SF3">
    <property type="entry name" value="DNA TOPOISOMERASE 1"/>
    <property type="match status" value="1"/>
</dbReference>
<comment type="caution">
    <text evidence="7">Lacks conserved residue(s) required for the propagation of feature annotation.</text>
</comment>
<dbReference type="EC" id="5.6.2.1" evidence="3"/>
<dbReference type="GO" id="GO:0005730">
    <property type="term" value="C:nucleolus"/>
    <property type="evidence" value="ECO:0007669"/>
    <property type="project" value="TreeGrafter"/>
</dbReference>
<proteinExistence type="inferred from homology"/>
<evidence type="ECO:0000259" key="9">
    <source>
        <dbReference type="SMART" id="SM00435"/>
    </source>
</evidence>
<dbReference type="InterPro" id="IPR013500">
    <property type="entry name" value="TopoI_cat_euk"/>
</dbReference>
<dbReference type="PANTHER" id="PTHR10290">
    <property type="entry name" value="DNA TOPOISOMERASE I"/>
    <property type="match status" value="1"/>
</dbReference>
<evidence type="ECO:0000256" key="4">
    <source>
        <dbReference type="ARBA" id="ARBA00023029"/>
    </source>
</evidence>
<evidence type="ECO:0000256" key="6">
    <source>
        <dbReference type="ARBA" id="ARBA00023235"/>
    </source>
</evidence>
<evidence type="ECO:0000256" key="3">
    <source>
        <dbReference type="ARBA" id="ARBA00012891"/>
    </source>
</evidence>
<dbReference type="InterPro" id="IPR051062">
    <property type="entry name" value="Topoisomerase_IB"/>
</dbReference>
<dbReference type="Pfam" id="PF01028">
    <property type="entry name" value="Topoisom_I"/>
    <property type="match status" value="1"/>
</dbReference>
<protein>
    <recommendedName>
        <fullName evidence="3">DNA topoisomerase</fullName>
        <ecNumber evidence="3">5.6.2.1</ecNumber>
    </recommendedName>
</protein>
<organism evidence="10 11">
    <name type="scientific">Magallana gigas</name>
    <name type="common">Pacific oyster</name>
    <name type="synonym">Crassostrea gigas</name>
    <dbReference type="NCBI Taxonomy" id="29159"/>
    <lineage>
        <taxon>Eukaryota</taxon>
        <taxon>Metazoa</taxon>
        <taxon>Spiralia</taxon>
        <taxon>Lophotrochozoa</taxon>
        <taxon>Mollusca</taxon>
        <taxon>Bivalvia</taxon>
        <taxon>Autobranchia</taxon>
        <taxon>Pteriomorphia</taxon>
        <taxon>Ostreida</taxon>
        <taxon>Ostreoidea</taxon>
        <taxon>Ostreidae</taxon>
        <taxon>Magallana</taxon>
    </lineage>
</organism>
<keyword evidence="5 7" id="KW-0238">DNA-binding</keyword>
<dbReference type="Proteomes" id="UP000005408">
    <property type="component" value="Unassembled WGS sequence"/>
</dbReference>
<dbReference type="EnsemblMetazoa" id="G35009.1">
    <property type="protein sequence ID" value="G35009.1:cds"/>
    <property type="gene ID" value="G35009"/>
</dbReference>
<dbReference type="InterPro" id="IPR013499">
    <property type="entry name" value="TopoI_euk"/>
</dbReference>
<dbReference type="GO" id="GO:0006265">
    <property type="term" value="P:DNA topological change"/>
    <property type="evidence" value="ECO:0007669"/>
    <property type="project" value="InterPro"/>
</dbReference>
<dbReference type="GO" id="GO:0005694">
    <property type="term" value="C:chromosome"/>
    <property type="evidence" value="ECO:0007669"/>
    <property type="project" value="InterPro"/>
</dbReference>
<dbReference type="SUPFAM" id="SSF56349">
    <property type="entry name" value="DNA breaking-rejoining enzymes"/>
    <property type="match status" value="1"/>
</dbReference>
<evidence type="ECO:0000313" key="11">
    <source>
        <dbReference type="Proteomes" id="UP000005408"/>
    </source>
</evidence>
<evidence type="ECO:0000256" key="7">
    <source>
        <dbReference type="PROSITE-ProRule" id="PRU01382"/>
    </source>
</evidence>
<feature type="compositionally biased region" description="Polar residues" evidence="8">
    <location>
        <begin position="1"/>
        <end position="12"/>
    </location>
</feature>
<dbReference type="Gene3D" id="3.90.15.10">
    <property type="entry name" value="Topoisomerase I, Chain A, domain 3"/>
    <property type="match status" value="1"/>
</dbReference>
<evidence type="ECO:0000256" key="5">
    <source>
        <dbReference type="ARBA" id="ARBA00023125"/>
    </source>
</evidence>
<sequence length="171" mass="19596">MSLNNRECNTQKKGIAGSNGSIDLKRGRGSHHHCLDKLVQEQLADLQETRDKQKYDKARNLATCLGKIREQYRMDFKADEDKIRQRAVALYLIDTLGIRVGNRKKEGDTSETAGCCSLRKKHLKLYGEKNNHMVEFDFLGKGSIRYSNKISVDEIVYSNLQRFLKNKSDEG</sequence>
<dbReference type="PRINTS" id="PR00416">
    <property type="entry name" value="EUTPISMRASEI"/>
</dbReference>
<accession>A0A8W8MRM9</accession>
<dbReference type="GO" id="GO:0003917">
    <property type="term" value="F:DNA topoisomerase type I (single strand cut, ATP-independent) activity"/>
    <property type="evidence" value="ECO:0007669"/>
    <property type="project" value="UniProtKB-EC"/>
</dbReference>
<evidence type="ECO:0000256" key="2">
    <source>
        <dbReference type="ARBA" id="ARBA00006645"/>
    </source>
</evidence>
<dbReference type="SMART" id="SM00435">
    <property type="entry name" value="TOPEUc"/>
    <property type="match status" value="1"/>
</dbReference>
<feature type="domain" description="DNA topoisomerase I eukaryotic-type" evidence="9">
    <location>
        <begin position="24"/>
        <end position="171"/>
    </location>
</feature>